<evidence type="ECO:0000313" key="1">
    <source>
        <dbReference type="EMBL" id="GFH12310.1"/>
    </source>
</evidence>
<dbReference type="Proteomes" id="UP000485058">
    <property type="component" value="Unassembled WGS sequence"/>
</dbReference>
<protein>
    <submittedName>
        <fullName evidence="1">Uncharacterized protein</fullName>
    </submittedName>
</protein>
<gene>
    <name evidence="1" type="ORF">HaLaN_07967</name>
</gene>
<evidence type="ECO:0000313" key="2">
    <source>
        <dbReference type="Proteomes" id="UP000485058"/>
    </source>
</evidence>
<accession>A0A699YQZ9</accession>
<sequence length="79" mass="8429">MFTIVGVMFPTADQLAYLHCCTVVQLCQGMGQQGCNDSGREQLVAVRPAQLDAQGWDVQQAGLGEGAAEWVEQQGCQGV</sequence>
<keyword evidence="2" id="KW-1185">Reference proteome</keyword>
<name>A0A699YQZ9_HAELA</name>
<reference evidence="1 2" key="1">
    <citation type="submission" date="2020-02" db="EMBL/GenBank/DDBJ databases">
        <title>Draft genome sequence of Haematococcus lacustris strain NIES-144.</title>
        <authorList>
            <person name="Morimoto D."/>
            <person name="Nakagawa S."/>
            <person name="Yoshida T."/>
            <person name="Sawayama S."/>
        </authorList>
    </citation>
    <scope>NUCLEOTIDE SEQUENCE [LARGE SCALE GENOMIC DNA]</scope>
    <source>
        <strain evidence="1 2">NIES-144</strain>
    </source>
</reference>
<dbReference type="EMBL" id="BLLF01000489">
    <property type="protein sequence ID" value="GFH12310.1"/>
    <property type="molecule type" value="Genomic_DNA"/>
</dbReference>
<comment type="caution">
    <text evidence="1">The sequence shown here is derived from an EMBL/GenBank/DDBJ whole genome shotgun (WGS) entry which is preliminary data.</text>
</comment>
<organism evidence="1 2">
    <name type="scientific">Haematococcus lacustris</name>
    <name type="common">Green alga</name>
    <name type="synonym">Haematococcus pluvialis</name>
    <dbReference type="NCBI Taxonomy" id="44745"/>
    <lineage>
        <taxon>Eukaryota</taxon>
        <taxon>Viridiplantae</taxon>
        <taxon>Chlorophyta</taxon>
        <taxon>core chlorophytes</taxon>
        <taxon>Chlorophyceae</taxon>
        <taxon>CS clade</taxon>
        <taxon>Chlamydomonadales</taxon>
        <taxon>Haematococcaceae</taxon>
        <taxon>Haematococcus</taxon>
    </lineage>
</organism>
<proteinExistence type="predicted"/>
<dbReference type="AlphaFoldDB" id="A0A699YQZ9"/>